<dbReference type="AlphaFoldDB" id="A0AA39D1D5"/>
<feature type="domain" description="Heterokaryon incompatibility" evidence="2">
    <location>
        <begin position="26"/>
        <end position="106"/>
    </location>
</feature>
<feature type="compositionally biased region" description="Basic and acidic residues" evidence="1">
    <location>
        <begin position="239"/>
        <end position="274"/>
    </location>
</feature>
<keyword evidence="4" id="KW-1185">Reference proteome</keyword>
<reference evidence="3" key="1">
    <citation type="submission" date="2022-10" db="EMBL/GenBank/DDBJ databases">
        <title>Culturing micro-colonial fungi from biological soil crusts in the Mojave desert and describing Neophaeococcomyces mojavensis, and introducing the new genera and species Taxawa tesnikishii.</title>
        <authorList>
            <person name="Kurbessoian T."/>
            <person name="Stajich J.E."/>
        </authorList>
    </citation>
    <scope>NUCLEOTIDE SEQUENCE</scope>
    <source>
        <strain evidence="3">TK_35</strain>
    </source>
</reference>
<dbReference type="Proteomes" id="UP001172681">
    <property type="component" value="Unassembled WGS sequence"/>
</dbReference>
<gene>
    <name evidence="3" type="ORF">H2204_001781</name>
</gene>
<evidence type="ECO:0000313" key="4">
    <source>
        <dbReference type="Proteomes" id="UP001172681"/>
    </source>
</evidence>
<feature type="region of interest" description="Disordered" evidence="1">
    <location>
        <begin position="221"/>
        <end position="278"/>
    </location>
</feature>
<dbReference type="PANTHER" id="PTHR10622:SF13">
    <property type="entry name" value="NACHT DOMAIN-CONTAINING PROTEIN"/>
    <property type="match status" value="1"/>
</dbReference>
<dbReference type="PANTHER" id="PTHR10622">
    <property type="entry name" value="HET DOMAIN-CONTAINING PROTEIN"/>
    <property type="match status" value="1"/>
</dbReference>
<accession>A0AA39D1D5</accession>
<dbReference type="InterPro" id="IPR010730">
    <property type="entry name" value="HET"/>
</dbReference>
<sequence>MRLLKCSGKGEFSLTGDLHHYKVPPYAILSHTWGEPEAEVTYDDLTQNVGNYKSKAGYRKLQFCANQATSDGLQHIWVDTCCINKQNFSELHEAINSMFRWYQEAKEGWTLQELLAPRYVEFFNKEGNYLGDKYTLATVIREITVIPTAALKGQALSSYSLETRMSWTRTRRTTRKEDEAYCLLGIFDVYMPLIYGEGVRAKHRLRDEIYYHEKRLRLEAERTARSEGARRPARPRPNTPDHRVAPRMALDERFREQGPEDTRQSQGSRPDRYKSASWAGRVRGYDRTGLETQDVSAKTLTNDNPEVFDHSEEDPASWKAQFTREEDIKTDDVATLLHTLKIAQPGQIADSDLSSCWITGGKMYHPTANLQANEL</sequence>
<dbReference type="Pfam" id="PF06985">
    <property type="entry name" value="HET"/>
    <property type="match status" value="1"/>
</dbReference>
<protein>
    <recommendedName>
        <fullName evidence="2">Heterokaryon incompatibility domain-containing protein</fullName>
    </recommendedName>
</protein>
<organism evidence="3 4">
    <name type="scientific">Knufia peltigerae</name>
    <dbReference type="NCBI Taxonomy" id="1002370"/>
    <lineage>
        <taxon>Eukaryota</taxon>
        <taxon>Fungi</taxon>
        <taxon>Dikarya</taxon>
        <taxon>Ascomycota</taxon>
        <taxon>Pezizomycotina</taxon>
        <taxon>Eurotiomycetes</taxon>
        <taxon>Chaetothyriomycetidae</taxon>
        <taxon>Chaetothyriales</taxon>
        <taxon>Trichomeriaceae</taxon>
        <taxon>Knufia</taxon>
    </lineage>
</organism>
<evidence type="ECO:0000259" key="2">
    <source>
        <dbReference type="Pfam" id="PF06985"/>
    </source>
</evidence>
<name>A0AA39D1D5_9EURO</name>
<feature type="compositionally biased region" description="Basic and acidic residues" evidence="1">
    <location>
        <begin position="221"/>
        <end position="230"/>
    </location>
</feature>
<dbReference type="EMBL" id="JAPDRN010000006">
    <property type="protein sequence ID" value="KAJ9644429.1"/>
    <property type="molecule type" value="Genomic_DNA"/>
</dbReference>
<comment type="caution">
    <text evidence="3">The sequence shown here is derived from an EMBL/GenBank/DDBJ whole genome shotgun (WGS) entry which is preliminary data.</text>
</comment>
<proteinExistence type="predicted"/>
<evidence type="ECO:0000256" key="1">
    <source>
        <dbReference type="SAM" id="MobiDB-lite"/>
    </source>
</evidence>
<evidence type="ECO:0000313" key="3">
    <source>
        <dbReference type="EMBL" id="KAJ9644429.1"/>
    </source>
</evidence>